<evidence type="ECO:0008006" key="3">
    <source>
        <dbReference type="Google" id="ProtNLM"/>
    </source>
</evidence>
<dbReference type="EMBL" id="JBHSDT010000004">
    <property type="protein sequence ID" value="MFC4403130.1"/>
    <property type="molecule type" value="Genomic_DNA"/>
</dbReference>
<dbReference type="Proteomes" id="UP001595882">
    <property type="component" value="Unassembled WGS sequence"/>
</dbReference>
<keyword evidence="2" id="KW-1185">Reference proteome</keyword>
<accession>A0ABV8WTD1</accession>
<comment type="caution">
    <text evidence="1">The sequence shown here is derived from an EMBL/GenBank/DDBJ whole genome shotgun (WGS) entry which is preliminary data.</text>
</comment>
<evidence type="ECO:0000313" key="1">
    <source>
        <dbReference type="EMBL" id="MFC4403130.1"/>
    </source>
</evidence>
<dbReference type="InterPro" id="IPR036873">
    <property type="entry name" value="Rhodanese-like_dom_sf"/>
</dbReference>
<protein>
    <recommendedName>
        <fullName evidence="3">Sulfurtransferase</fullName>
    </recommendedName>
</protein>
<organism evidence="1 2">
    <name type="scientific">Gracilibacillus xinjiangensis</name>
    <dbReference type="NCBI Taxonomy" id="1193282"/>
    <lineage>
        <taxon>Bacteria</taxon>
        <taxon>Bacillati</taxon>
        <taxon>Bacillota</taxon>
        <taxon>Bacilli</taxon>
        <taxon>Bacillales</taxon>
        <taxon>Bacillaceae</taxon>
        <taxon>Gracilibacillus</taxon>
    </lineage>
</organism>
<proteinExistence type="predicted"/>
<sequence>MLLLLIIISLALAALIIQIVYVRYVPIRGIPCMELIKSDDSDRITLDIRDYQQSFTDEIDHAIVIPVSYLRRYYHEIPVKRIHIVASDHLEKNIAIRFLKNKGFEVIGYTLTDCKCKKKIGHFA</sequence>
<evidence type="ECO:0000313" key="2">
    <source>
        <dbReference type="Proteomes" id="UP001595882"/>
    </source>
</evidence>
<reference evidence="2" key="1">
    <citation type="journal article" date="2019" name="Int. J. Syst. Evol. Microbiol.">
        <title>The Global Catalogue of Microorganisms (GCM) 10K type strain sequencing project: providing services to taxonomists for standard genome sequencing and annotation.</title>
        <authorList>
            <consortium name="The Broad Institute Genomics Platform"/>
            <consortium name="The Broad Institute Genome Sequencing Center for Infectious Disease"/>
            <person name="Wu L."/>
            <person name="Ma J."/>
        </authorList>
    </citation>
    <scope>NUCLEOTIDE SEQUENCE [LARGE SCALE GENOMIC DNA]</scope>
    <source>
        <strain evidence="2">CCUG 37865</strain>
    </source>
</reference>
<dbReference type="SUPFAM" id="SSF52821">
    <property type="entry name" value="Rhodanese/Cell cycle control phosphatase"/>
    <property type="match status" value="1"/>
</dbReference>
<name>A0ABV8WTD1_9BACI</name>
<dbReference type="RefSeq" id="WP_390251376.1">
    <property type="nucleotide sequence ID" value="NZ_JBHSDT010000004.1"/>
</dbReference>
<gene>
    <name evidence="1" type="ORF">ACFOY7_08580</name>
</gene>